<dbReference type="EMBL" id="CAAHFG010000001">
    <property type="protein sequence ID" value="VGO12031.1"/>
    <property type="molecule type" value="Genomic_DNA"/>
</dbReference>
<dbReference type="PROSITE" id="PS00163">
    <property type="entry name" value="FUMARATE_LYASES"/>
    <property type="match status" value="1"/>
</dbReference>
<dbReference type="InterPro" id="IPR022761">
    <property type="entry name" value="Fumarate_lyase_N"/>
</dbReference>
<dbReference type="GO" id="GO:0005829">
    <property type="term" value="C:cytosol"/>
    <property type="evidence" value="ECO:0007669"/>
    <property type="project" value="TreeGrafter"/>
</dbReference>
<protein>
    <recommendedName>
        <fullName evidence="3 5">Argininosuccinate lyase</fullName>
        <ecNumber evidence="3 5">4.3.2.1</ecNumber>
    </recommendedName>
</protein>
<evidence type="ECO:0000256" key="3">
    <source>
        <dbReference type="ARBA" id="ARBA00012338"/>
    </source>
</evidence>
<organism evidence="7 8">
    <name type="scientific">Pontiella desulfatans</name>
    <dbReference type="NCBI Taxonomy" id="2750659"/>
    <lineage>
        <taxon>Bacteria</taxon>
        <taxon>Pseudomonadati</taxon>
        <taxon>Kiritimatiellota</taxon>
        <taxon>Kiritimatiellia</taxon>
        <taxon>Kiritimatiellales</taxon>
        <taxon>Pontiellaceae</taxon>
        <taxon>Pontiella</taxon>
    </lineage>
</organism>
<keyword evidence="8" id="KW-1185">Reference proteome</keyword>
<comment type="pathway">
    <text evidence="2">Amino-acid biosynthesis; L-arginine biosynthesis; L-arginine from L-ornithine and carbamoyl phosphate: step 3/3.</text>
</comment>
<dbReference type="GO" id="GO:0042450">
    <property type="term" value="P:L-arginine biosynthetic process via ornithine"/>
    <property type="evidence" value="ECO:0007669"/>
    <property type="project" value="UniProtKB-UniRule"/>
</dbReference>
<dbReference type="PRINTS" id="PR00149">
    <property type="entry name" value="FUMRATELYASE"/>
</dbReference>
<dbReference type="InterPro" id="IPR009049">
    <property type="entry name" value="Argininosuccinate_lyase"/>
</dbReference>
<dbReference type="Gene3D" id="1.10.275.10">
    <property type="entry name" value="Fumarase/aspartase (N-terminal domain)"/>
    <property type="match status" value="1"/>
</dbReference>
<dbReference type="PRINTS" id="PR00145">
    <property type="entry name" value="ARGSUCLYASE"/>
</dbReference>
<dbReference type="Gene3D" id="1.10.40.30">
    <property type="entry name" value="Fumarase/aspartase (C-terminal domain)"/>
    <property type="match status" value="1"/>
</dbReference>
<dbReference type="EC" id="4.3.2.1" evidence="3 5"/>
<keyword evidence="7" id="KW-0456">Lyase</keyword>
<dbReference type="CDD" id="cd01359">
    <property type="entry name" value="Argininosuccinate_lyase"/>
    <property type="match status" value="1"/>
</dbReference>
<evidence type="ECO:0000256" key="2">
    <source>
        <dbReference type="ARBA" id="ARBA00004941"/>
    </source>
</evidence>
<dbReference type="PANTHER" id="PTHR43814:SF1">
    <property type="entry name" value="ARGININOSUCCINATE LYASE"/>
    <property type="match status" value="1"/>
</dbReference>
<dbReference type="InterPro" id="IPR020557">
    <property type="entry name" value="Fumarate_lyase_CS"/>
</dbReference>
<dbReference type="NCBIfam" id="TIGR00838">
    <property type="entry name" value="argH"/>
    <property type="match status" value="1"/>
</dbReference>
<dbReference type="RefSeq" id="WP_136077731.1">
    <property type="nucleotide sequence ID" value="NZ_CAAHFG010000001.1"/>
</dbReference>
<gene>
    <name evidence="7" type="primary">argH</name>
    <name evidence="7" type="ORF">PDESU_00580</name>
</gene>
<evidence type="ECO:0000313" key="8">
    <source>
        <dbReference type="Proteomes" id="UP000366872"/>
    </source>
</evidence>
<dbReference type="Gene3D" id="1.20.200.10">
    <property type="entry name" value="Fumarase/aspartase (Central domain)"/>
    <property type="match status" value="1"/>
</dbReference>
<dbReference type="SUPFAM" id="SSF48557">
    <property type="entry name" value="L-aspartase-like"/>
    <property type="match status" value="1"/>
</dbReference>
<evidence type="ECO:0000313" key="7">
    <source>
        <dbReference type="EMBL" id="VGO12031.1"/>
    </source>
</evidence>
<sequence length="458" mass="50369">MAKQKTTVGTINNETLAFTAGRDVELDQALITVDCIGTAAHVTMLSKMPLKPALITEAERKQVIEGLVEIIGLAQDNKFKIKLADQDVHLAVERTLTKKLGDLGKKIHTCRSRNDQVAVDLRLYAKEQILATLEEAAALVAALVSFGKKHEAVPMVGRTHMQPGMPSSVGLWATAHAESLLDDCVSLVNAYELNDQCPLGSAASYGVPLPIDRQLTSDLLGFSRPTHNVLYANNGRGKMENIVLSAMSQVMLTLSRLAQDFMLFTMPEFNYFLLPAEFCTGSSIMPQKQNPDVCELVRAKASRVKAAELGVYDLIKGSPTGYNRDLQEAKELFMEGMATTRACLRIVTPMIKATKVNAKALIDGFSPDVFATDRALELVGEGMPFRDAYHYIKENLHELESIDPVEAIQLKTHLGAPFGLDWDYFTDRTAAVKETVREERKVFNRAVTKLLGVGYPLA</sequence>
<proteinExistence type="predicted"/>
<feature type="domain" description="Fumarate lyase N-terminal" evidence="6">
    <location>
        <begin position="47"/>
        <end position="304"/>
    </location>
</feature>
<dbReference type="GO" id="GO:0004056">
    <property type="term" value="F:argininosuccinate lyase activity"/>
    <property type="evidence" value="ECO:0007669"/>
    <property type="project" value="UniProtKB-UniRule"/>
</dbReference>
<evidence type="ECO:0000256" key="1">
    <source>
        <dbReference type="ARBA" id="ARBA00000985"/>
    </source>
</evidence>
<evidence type="ECO:0000256" key="4">
    <source>
        <dbReference type="ARBA" id="ARBA00022571"/>
    </source>
</evidence>
<keyword evidence="4" id="KW-0055">Arginine biosynthesis</keyword>
<comment type="catalytic activity">
    <reaction evidence="1">
        <text>2-(N(omega)-L-arginino)succinate = fumarate + L-arginine</text>
        <dbReference type="Rhea" id="RHEA:24020"/>
        <dbReference type="ChEBI" id="CHEBI:29806"/>
        <dbReference type="ChEBI" id="CHEBI:32682"/>
        <dbReference type="ChEBI" id="CHEBI:57472"/>
        <dbReference type="EC" id="4.3.2.1"/>
    </reaction>
</comment>
<reference evidence="7 8" key="1">
    <citation type="submission" date="2019-04" db="EMBL/GenBank/DDBJ databases">
        <authorList>
            <person name="Van Vliet M D."/>
        </authorList>
    </citation>
    <scope>NUCLEOTIDE SEQUENCE [LARGE SCALE GENOMIC DNA]</scope>
    <source>
        <strain evidence="7 8">F1</strain>
    </source>
</reference>
<accession>A0A6C2TXG6</accession>
<dbReference type="InterPro" id="IPR024083">
    <property type="entry name" value="Fumarase/histidase_N"/>
</dbReference>
<dbReference type="AlphaFoldDB" id="A0A6C2TXG6"/>
<dbReference type="UniPathway" id="UPA00068">
    <property type="reaction ID" value="UER00114"/>
</dbReference>
<dbReference type="PANTHER" id="PTHR43814">
    <property type="entry name" value="ARGININOSUCCINATE LYASE"/>
    <property type="match status" value="1"/>
</dbReference>
<dbReference type="InterPro" id="IPR000362">
    <property type="entry name" value="Fumarate_lyase_fam"/>
</dbReference>
<dbReference type="InterPro" id="IPR008948">
    <property type="entry name" value="L-Aspartase-like"/>
</dbReference>
<keyword evidence="4" id="KW-0028">Amino-acid biosynthesis</keyword>
<name>A0A6C2TXG6_PONDE</name>
<evidence type="ECO:0000259" key="6">
    <source>
        <dbReference type="Pfam" id="PF00206"/>
    </source>
</evidence>
<dbReference type="Pfam" id="PF00206">
    <property type="entry name" value="Lyase_1"/>
    <property type="match status" value="1"/>
</dbReference>
<evidence type="ECO:0000256" key="5">
    <source>
        <dbReference type="NCBIfam" id="TIGR00838"/>
    </source>
</evidence>
<dbReference type="Proteomes" id="UP000366872">
    <property type="component" value="Unassembled WGS sequence"/>
</dbReference>